<sequence>MEPIAYGEEYAKHYRATKELEGTASMPNKTEFSKIFAESFPQGYLRYWLDSRQPYSQASLLAIARVMQTYYDREQEDTKESGDSDDETEDASKSEKQKSAKKQKTGGDEEPFDIDSYCKSSAFSRPTFSSQCRIHGRSHTWGDCNLNPRSSNYAFRGDNYDSQARGRGRGRSNNSYGQQQQGPASEREEEFRPQIEFSAVDLSPEKDLQHRLEVLALATDGEEIARGPPFHEVGATQRNGSITCFSRREGWTHFYPKRRNETRLPGTVRIGPDSLSTFEFYVIMLSKKHINLLETILTRLEEHNFTVNPLKCEWAVQETDFLGYWLTPHGAKAWSRKVDSIVNMKKPETISQLRGFIGLVGFYNDLFPRRSHILAPLTSINLPKGARLGTLWTPACQTAFEKMKSIVAADCLLAYPNHNKTFYIYTDASDYQLGAVIMQHDDDGVLRPVAYFSQKLNPAQRNYSTIEKELLSIVMTLKTYKTMLYGADLQIYTDHKNLTFENFNTQRVLRWRCFIEEFHPRLFYIEGKNNILADAFSRLPRHTNPNVEATELDILFMESPEVCCRLNPAAAFARLDCDECVEDVNCVFFGDEVMEKLMLNLPTSDEEVLDCFLGLPYVPMQENPLNMRWIADCQNRDNETRRLRNNPSRDFHLKKFGDVEVLVYVANGVNPDNNWKIVLTEETIKPVINWFHEIGGHSGQTRLYAMIDSRYYYPGLRKEISELNCDICQRYKDTGPRYGHLPARDQILAPWYELAVDSIGPWFIDVGGTRSQAGVYEFRALTCIDTVTNLTELIRTEGAPDSTQSCHKLDQAWMCRYPWPKRVVHDGGPEFKANFQTYVQNKYQVKTVQTTAHNPQANAICERMHLTVQQLINIYCDLNRPRTREDARAIVDRALSTASHALRINISRSLGNNTPGALAFGRDMLLDLPFIADWQAVRENRRLLIDENLRRSNQKRRTFDYQPGQQVLKRRPGILRKLGGPRFDGPFEIVSVHVNGNATIRLSPSVTERVNIRRLKPYRVP</sequence>
<evidence type="ECO:0000259" key="3">
    <source>
        <dbReference type="PROSITE" id="PS50994"/>
    </source>
</evidence>
<dbReference type="InterPro" id="IPR041577">
    <property type="entry name" value="RT_RNaseH_2"/>
</dbReference>
<dbReference type="InterPro" id="IPR001584">
    <property type="entry name" value="Integrase_cat-core"/>
</dbReference>
<dbReference type="CDD" id="cd09274">
    <property type="entry name" value="RNase_HI_RT_Ty3"/>
    <property type="match status" value="1"/>
</dbReference>
<dbReference type="GO" id="GO:0003824">
    <property type="term" value="F:catalytic activity"/>
    <property type="evidence" value="ECO:0007669"/>
    <property type="project" value="UniProtKB-KW"/>
</dbReference>
<feature type="domain" description="Integrase catalytic" evidence="3">
    <location>
        <begin position="746"/>
        <end position="923"/>
    </location>
</feature>
<evidence type="ECO:0000256" key="1">
    <source>
        <dbReference type="ARBA" id="ARBA00023268"/>
    </source>
</evidence>
<reference evidence="4 5" key="1">
    <citation type="journal article" date="2012" name="Genome Biol.">
        <title>Genome and low-iron response of an oceanic diatom adapted to chronic iron limitation.</title>
        <authorList>
            <person name="Lommer M."/>
            <person name="Specht M."/>
            <person name="Roy A.S."/>
            <person name="Kraemer L."/>
            <person name="Andreson R."/>
            <person name="Gutowska M.A."/>
            <person name="Wolf J."/>
            <person name="Bergner S.V."/>
            <person name="Schilhabel M.B."/>
            <person name="Klostermeier U.C."/>
            <person name="Beiko R.G."/>
            <person name="Rosenstiel P."/>
            <person name="Hippler M."/>
            <person name="Laroche J."/>
        </authorList>
    </citation>
    <scope>NUCLEOTIDE SEQUENCE [LARGE SCALE GENOMIC DNA]</scope>
    <source>
        <strain evidence="4 5">CCMP1005</strain>
    </source>
</reference>
<dbReference type="InterPro" id="IPR036397">
    <property type="entry name" value="RNaseH_sf"/>
</dbReference>
<dbReference type="Pfam" id="PF17919">
    <property type="entry name" value="RT_RNaseH_2"/>
    <property type="match status" value="1"/>
</dbReference>
<keyword evidence="1" id="KW-0511">Multifunctional enzyme</keyword>
<dbReference type="PANTHER" id="PTHR37984:SF5">
    <property type="entry name" value="PROTEIN NYNRIN-LIKE"/>
    <property type="match status" value="1"/>
</dbReference>
<dbReference type="SUPFAM" id="SSF53098">
    <property type="entry name" value="Ribonuclease H-like"/>
    <property type="match status" value="1"/>
</dbReference>
<dbReference type="Gene3D" id="3.30.70.270">
    <property type="match status" value="2"/>
</dbReference>
<dbReference type="InterPro" id="IPR041588">
    <property type="entry name" value="Integrase_H2C2"/>
</dbReference>
<proteinExistence type="predicted"/>
<dbReference type="Gene3D" id="1.10.340.70">
    <property type="match status" value="1"/>
</dbReference>
<dbReference type="GO" id="GO:0003676">
    <property type="term" value="F:nucleic acid binding"/>
    <property type="evidence" value="ECO:0007669"/>
    <property type="project" value="InterPro"/>
</dbReference>
<dbReference type="InterPro" id="IPR012337">
    <property type="entry name" value="RNaseH-like_sf"/>
</dbReference>
<evidence type="ECO:0000313" key="4">
    <source>
        <dbReference type="EMBL" id="EJK61000.1"/>
    </source>
</evidence>
<feature type="region of interest" description="Disordered" evidence="2">
    <location>
        <begin position="139"/>
        <end position="191"/>
    </location>
</feature>
<dbReference type="Pfam" id="PF17921">
    <property type="entry name" value="Integrase_H2C2"/>
    <property type="match status" value="1"/>
</dbReference>
<dbReference type="OrthoDB" id="94652at2759"/>
<dbReference type="SUPFAM" id="SSF56672">
    <property type="entry name" value="DNA/RNA polymerases"/>
    <property type="match status" value="1"/>
</dbReference>
<dbReference type="InterPro" id="IPR043502">
    <property type="entry name" value="DNA/RNA_pol_sf"/>
</dbReference>
<accession>K0S6T4</accession>
<dbReference type="Proteomes" id="UP000266841">
    <property type="component" value="Unassembled WGS sequence"/>
</dbReference>
<dbReference type="PROSITE" id="PS50994">
    <property type="entry name" value="INTEGRASE"/>
    <property type="match status" value="1"/>
</dbReference>
<dbReference type="eggNOG" id="KOG0017">
    <property type="taxonomic scope" value="Eukaryota"/>
</dbReference>
<dbReference type="InterPro" id="IPR043128">
    <property type="entry name" value="Rev_trsase/Diguanyl_cyclase"/>
</dbReference>
<keyword evidence="5" id="KW-1185">Reference proteome</keyword>
<dbReference type="InterPro" id="IPR050951">
    <property type="entry name" value="Retrovirus_Pol_polyprotein"/>
</dbReference>
<organism evidence="4 5">
    <name type="scientific">Thalassiosira oceanica</name>
    <name type="common">Marine diatom</name>
    <dbReference type="NCBI Taxonomy" id="159749"/>
    <lineage>
        <taxon>Eukaryota</taxon>
        <taxon>Sar</taxon>
        <taxon>Stramenopiles</taxon>
        <taxon>Ochrophyta</taxon>
        <taxon>Bacillariophyta</taxon>
        <taxon>Coscinodiscophyceae</taxon>
        <taxon>Thalassiosirophycidae</taxon>
        <taxon>Thalassiosirales</taxon>
        <taxon>Thalassiosiraceae</taxon>
        <taxon>Thalassiosira</taxon>
    </lineage>
</organism>
<feature type="compositionally biased region" description="Polar residues" evidence="2">
    <location>
        <begin position="172"/>
        <end position="183"/>
    </location>
</feature>
<evidence type="ECO:0000313" key="5">
    <source>
        <dbReference type="Proteomes" id="UP000266841"/>
    </source>
</evidence>
<evidence type="ECO:0000256" key="2">
    <source>
        <dbReference type="SAM" id="MobiDB-lite"/>
    </source>
</evidence>
<protein>
    <recommendedName>
        <fullName evidence="3">Integrase catalytic domain-containing protein</fullName>
    </recommendedName>
</protein>
<dbReference type="Gene3D" id="3.30.420.10">
    <property type="entry name" value="Ribonuclease H-like superfamily/Ribonuclease H"/>
    <property type="match status" value="1"/>
</dbReference>
<dbReference type="PANTHER" id="PTHR37984">
    <property type="entry name" value="PROTEIN CBG26694"/>
    <property type="match status" value="1"/>
</dbReference>
<feature type="region of interest" description="Disordered" evidence="2">
    <location>
        <begin position="74"/>
        <end position="113"/>
    </location>
</feature>
<comment type="caution">
    <text evidence="4">The sequence shown here is derived from an EMBL/GenBank/DDBJ whole genome shotgun (WGS) entry which is preliminary data.</text>
</comment>
<gene>
    <name evidence="4" type="ORF">THAOC_18575</name>
</gene>
<name>K0S6T4_THAOC</name>
<dbReference type="AlphaFoldDB" id="K0S6T4"/>
<dbReference type="EMBL" id="AGNL01020504">
    <property type="protein sequence ID" value="EJK61000.1"/>
    <property type="molecule type" value="Genomic_DNA"/>
</dbReference>
<dbReference type="GO" id="GO:0015074">
    <property type="term" value="P:DNA integration"/>
    <property type="evidence" value="ECO:0007669"/>
    <property type="project" value="InterPro"/>
</dbReference>